<dbReference type="CDD" id="cd03020">
    <property type="entry name" value="DsbA_DsbC_DsbG"/>
    <property type="match status" value="1"/>
</dbReference>
<dbReference type="InterPro" id="IPR036249">
    <property type="entry name" value="Thioredoxin-like_sf"/>
</dbReference>
<proteinExistence type="inferred from homology"/>
<gene>
    <name evidence="4" type="ORF">H4C75_25370</name>
</gene>
<dbReference type="InterPro" id="IPR012336">
    <property type="entry name" value="Thioredoxin-like_fold"/>
</dbReference>
<comment type="subcellular location">
    <subcellularLocation>
        <location evidence="1">Periplasm</location>
    </subcellularLocation>
</comment>
<dbReference type="Proteomes" id="UP000541770">
    <property type="component" value="Unassembled WGS sequence"/>
</dbReference>
<name>A0A7W2JZN7_9PSED</name>
<keyword evidence="2" id="KW-0472">Membrane</keyword>
<dbReference type="AlphaFoldDB" id="A0A7W2JZN7"/>
<evidence type="ECO:0000313" key="4">
    <source>
        <dbReference type="EMBL" id="MBA6068071.1"/>
    </source>
</evidence>
<accession>A0A7W2JZN7</accession>
<keyword evidence="1" id="KW-0676">Redox-active center</keyword>
<dbReference type="Pfam" id="PF13098">
    <property type="entry name" value="Thioredoxin_2"/>
    <property type="match status" value="1"/>
</dbReference>
<evidence type="ECO:0000256" key="2">
    <source>
        <dbReference type="SAM" id="Phobius"/>
    </source>
</evidence>
<evidence type="ECO:0000313" key="5">
    <source>
        <dbReference type="Proteomes" id="UP000541770"/>
    </source>
</evidence>
<evidence type="ECO:0000256" key="1">
    <source>
        <dbReference type="RuleBase" id="RU364038"/>
    </source>
</evidence>
<comment type="function">
    <text evidence="1">Required for disulfide bond formation in some periplasmic proteins. Acts by transferring its disulfide bond to other proteins and is reduced in the process.</text>
</comment>
<feature type="transmembrane region" description="Helical" evidence="2">
    <location>
        <begin position="88"/>
        <end position="108"/>
    </location>
</feature>
<keyword evidence="2" id="KW-1133">Transmembrane helix</keyword>
<protein>
    <recommendedName>
        <fullName evidence="1">Thiol:disulfide interchange protein</fullName>
    </recommendedName>
</protein>
<sequence>MSNPANPTFSARVDGHRLVIQKTDNARTCTWCILDLRLTPEFFVKDEIAICHNAAGREFALITGQAASHDLLGAVSHAIQKSARKSWFIRRLIGAAAVVLLGGGAFWFNSAPTTQLPVSVPALTAKATGIARPAPPVVPKQGEWALPESKRAEVMQNMAMAADRKAFTVDYSVGHQRTLYVFADPSCPNCQRLEPVLQGVSNAFNVVVFPVAVIGKDRSIRSVTQVLCLPPEQRKAAWASLFDPGRDVLTAGKSDEIPPTAANSGACGMASAALAINEVAYKSYRIPGTPWVIADDGRHVPQDTLRDPTKLAAFMAEAAEGVSNGAE</sequence>
<reference evidence="4 5" key="1">
    <citation type="submission" date="2020-07" db="EMBL/GenBank/DDBJ databases">
        <title>Diversity of carbapenemase encoding genes among Pseudomonas putida group clinical isolates in a tertiary Brazilian hospital.</title>
        <authorList>
            <person name="Alberto-Lei F."/>
            <person name="Nodari C.S."/>
            <person name="Streling A.P."/>
            <person name="Paulino J.T."/>
            <person name="Bessa-Neto F.O."/>
            <person name="Cayo R."/>
            <person name="Gales A.C."/>
        </authorList>
    </citation>
    <scope>NUCLEOTIDE SEQUENCE [LARGE SCALE GENOMIC DNA]</scope>
    <source>
        <strain evidence="4 5">14802</strain>
    </source>
</reference>
<dbReference type="EMBL" id="JACGDE010000025">
    <property type="protein sequence ID" value="MBA6068071.1"/>
    <property type="molecule type" value="Genomic_DNA"/>
</dbReference>
<dbReference type="Gene3D" id="3.40.30.10">
    <property type="entry name" value="Glutaredoxin"/>
    <property type="match status" value="1"/>
</dbReference>
<keyword evidence="1" id="KW-0732">Signal</keyword>
<keyword evidence="2" id="KW-0812">Transmembrane</keyword>
<dbReference type="GO" id="GO:0042597">
    <property type="term" value="C:periplasmic space"/>
    <property type="evidence" value="ECO:0007669"/>
    <property type="project" value="UniProtKB-SubCell"/>
</dbReference>
<comment type="caution">
    <text evidence="4">The sequence shown here is derived from an EMBL/GenBank/DDBJ whole genome shotgun (WGS) entry which is preliminary data.</text>
</comment>
<comment type="similarity">
    <text evidence="1">Belongs to the thioredoxin family. DsbC subfamily.</text>
</comment>
<dbReference type="SUPFAM" id="SSF52833">
    <property type="entry name" value="Thioredoxin-like"/>
    <property type="match status" value="1"/>
</dbReference>
<dbReference type="InterPro" id="IPR033954">
    <property type="entry name" value="DiS-bond_Isoase_DsbC/G"/>
</dbReference>
<organism evidence="4 5">
    <name type="scientific">Pseudomonas mosselii</name>
    <dbReference type="NCBI Taxonomy" id="78327"/>
    <lineage>
        <taxon>Bacteria</taxon>
        <taxon>Pseudomonadati</taxon>
        <taxon>Pseudomonadota</taxon>
        <taxon>Gammaproteobacteria</taxon>
        <taxon>Pseudomonadales</taxon>
        <taxon>Pseudomonadaceae</taxon>
        <taxon>Pseudomonas</taxon>
    </lineage>
</organism>
<evidence type="ECO:0000259" key="3">
    <source>
        <dbReference type="Pfam" id="PF13098"/>
    </source>
</evidence>
<keyword evidence="1" id="KW-0574">Periplasm</keyword>
<feature type="domain" description="Thioredoxin-like fold" evidence="3">
    <location>
        <begin position="175"/>
        <end position="301"/>
    </location>
</feature>
<dbReference type="RefSeq" id="WP_182324825.1">
    <property type="nucleotide sequence ID" value="NZ_JACGDE010000025.1"/>
</dbReference>